<dbReference type="STRING" id="7165.Q7QHB0"/>
<gene>
    <name evidence="3" type="ORF">AgaP_AGAP011109</name>
</gene>
<reference evidence="3" key="1">
    <citation type="journal article" date="2002" name="Science">
        <title>The genome sequence of the malaria mosquito Anopheles gambiae.</title>
        <authorList>
            <person name="Holt R.A."/>
            <person name="Subramanian G.M."/>
            <person name="Halpern A."/>
            <person name="Sutton G.G."/>
            <person name="Charlab R."/>
            <person name="Nusskern D.R."/>
            <person name="Wincker P."/>
            <person name="Clark A.G."/>
            <person name="Ribeiro J.M."/>
            <person name="Wides R."/>
            <person name="Salzberg S.L."/>
            <person name="Loftus B."/>
            <person name="Yandell M."/>
            <person name="Majoros W.H."/>
            <person name="Rusch D.B."/>
            <person name="Lai Z."/>
            <person name="Kraft C.L."/>
            <person name="Abril J.F."/>
            <person name="Anthouard V."/>
            <person name="Arensburger P."/>
            <person name="Atkinson P.W."/>
            <person name="Baden H."/>
            <person name="de Berardinis V."/>
            <person name="Baldwin D."/>
            <person name="Benes V."/>
            <person name="Biedler J."/>
            <person name="Blass C."/>
            <person name="Bolanos R."/>
            <person name="Boscus D."/>
            <person name="Barnstead M."/>
            <person name="Cai S."/>
            <person name="Center A."/>
            <person name="Chaturverdi K."/>
            <person name="Christophides G.K."/>
            <person name="Chrystal M.A."/>
            <person name="Clamp M."/>
            <person name="Cravchik A."/>
            <person name="Curwen V."/>
            <person name="Dana A."/>
            <person name="Delcher A."/>
            <person name="Dew I."/>
            <person name="Evans C.A."/>
            <person name="Flanigan M."/>
            <person name="Grundschober-Freimoser A."/>
            <person name="Friedli L."/>
            <person name="Gu Z."/>
            <person name="Guan P."/>
            <person name="Guigo R."/>
            <person name="Hillenmeyer M.E."/>
            <person name="Hladun S.L."/>
            <person name="Hogan J.R."/>
            <person name="Hong Y.S."/>
            <person name="Hoover J."/>
            <person name="Jaillon O."/>
            <person name="Ke Z."/>
            <person name="Kodira C."/>
            <person name="Kokoza E."/>
            <person name="Koutsos A."/>
            <person name="Letunic I."/>
            <person name="Levitsky A."/>
            <person name="Liang Y."/>
            <person name="Lin J.J."/>
            <person name="Lobo N.F."/>
            <person name="Lopez J.R."/>
            <person name="Malek J.A."/>
            <person name="McIntosh T.C."/>
            <person name="Meister S."/>
            <person name="Miller J."/>
            <person name="Mobarry C."/>
            <person name="Mongin E."/>
            <person name="Murphy S.D."/>
            <person name="O'Brochta D.A."/>
            <person name="Pfannkoch C."/>
            <person name="Qi R."/>
            <person name="Regier M.A."/>
            <person name="Remington K."/>
            <person name="Shao H."/>
            <person name="Sharakhova M.V."/>
            <person name="Sitter C.D."/>
            <person name="Shetty J."/>
            <person name="Smith T.J."/>
            <person name="Strong R."/>
            <person name="Sun J."/>
            <person name="Thomasova D."/>
            <person name="Ton L.Q."/>
            <person name="Topalis P."/>
            <person name="Tu Z."/>
            <person name="Unger M.F."/>
            <person name="Walenz B."/>
            <person name="Wang A."/>
            <person name="Wang J."/>
            <person name="Wang M."/>
            <person name="Wang X."/>
            <person name="Woodford K.J."/>
            <person name="Wortman J.R."/>
            <person name="Wu M."/>
            <person name="Yao A."/>
            <person name="Zdobnov E.M."/>
            <person name="Zhang H."/>
            <person name="Zhao Q."/>
            <person name="Zhao S."/>
            <person name="Zhu S.C."/>
            <person name="Zhimulev I."/>
            <person name="Coluzzi M."/>
            <person name="della Torre A."/>
            <person name="Roth C.W."/>
            <person name="Louis C."/>
            <person name="Kalush F."/>
            <person name="Mural R.J."/>
            <person name="Myers E.W."/>
            <person name="Adams M.D."/>
            <person name="Smith H.O."/>
            <person name="Broder S."/>
            <person name="Gardner M.J."/>
            <person name="Fraser C.M."/>
            <person name="Birney E."/>
            <person name="Bork P."/>
            <person name="Brey P.T."/>
            <person name="Venter J.C."/>
            <person name="Weissenbach J."/>
            <person name="Kafatos F.C."/>
            <person name="Collins F.H."/>
            <person name="Hoffman S.L."/>
        </authorList>
    </citation>
    <scope>NUCLEOTIDE SEQUENCE [LARGE SCALE GENOMIC DNA]</scope>
    <source>
        <strain evidence="3">PEST</strain>
    </source>
</reference>
<organism evidence="3">
    <name type="scientific">Anopheles gambiae</name>
    <name type="common">African malaria mosquito</name>
    <dbReference type="NCBI Taxonomy" id="7165"/>
    <lineage>
        <taxon>Eukaryota</taxon>
        <taxon>Metazoa</taxon>
        <taxon>Ecdysozoa</taxon>
        <taxon>Arthropoda</taxon>
        <taxon>Hexapoda</taxon>
        <taxon>Insecta</taxon>
        <taxon>Pterygota</taxon>
        <taxon>Neoptera</taxon>
        <taxon>Endopterygota</taxon>
        <taxon>Diptera</taxon>
        <taxon>Nematocera</taxon>
        <taxon>Culicoidea</taxon>
        <taxon>Culicidae</taxon>
        <taxon>Anophelinae</taxon>
        <taxon>Anopheles</taxon>
    </lineage>
</organism>
<dbReference type="InterPro" id="IPR000008">
    <property type="entry name" value="C2_dom"/>
</dbReference>
<dbReference type="eggNOG" id="ENOG502QRQ8">
    <property type="taxonomic scope" value="Eukaryota"/>
</dbReference>
<dbReference type="VEuPathDB" id="VectorBase:AGAMI1_000309"/>
<dbReference type="PANTHER" id="PTHR21254:SF1">
    <property type="entry name" value="C2 DOMAIN-CONTAINING PROTEIN 3"/>
    <property type="match status" value="1"/>
</dbReference>
<proteinExistence type="predicted"/>
<dbReference type="VEuPathDB" id="VectorBase:AGAP011109"/>
<dbReference type="Gene3D" id="2.60.40.150">
    <property type="entry name" value="C2 domain"/>
    <property type="match status" value="1"/>
</dbReference>
<dbReference type="PhylomeDB" id="Q7QHB0"/>
<dbReference type="PROSITE" id="PS50004">
    <property type="entry name" value="C2"/>
    <property type="match status" value="1"/>
</dbReference>
<accession>Q7QHB0</accession>
<feature type="region of interest" description="Disordered" evidence="1">
    <location>
        <begin position="554"/>
        <end position="650"/>
    </location>
</feature>
<feature type="region of interest" description="Disordered" evidence="1">
    <location>
        <begin position="436"/>
        <end position="455"/>
    </location>
</feature>
<reference evidence="3" key="2">
    <citation type="submission" date="2002-03" db="EMBL/GenBank/DDBJ databases">
        <authorList>
            <consortium name="The Anopheles Genome Sequencing Consortium"/>
        </authorList>
    </citation>
    <scope>NUCLEOTIDE SEQUENCE</scope>
    <source>
        <strain evidence="3">PEST</strain>
    </source>
</reference>
<reference evidence="3" key="3">
    <citation type="journal article" date="2004" name="Trends Parasitol.">
        <title>The Anopheles gambiae genome: an update.</title>
        <authorList>
            <person name="Mongin E."/>
            <person name="Louis C."/>
            <person name="Holt R.A."/>
            <person name="Birney E."/>
            <person name="Collins F.H."/>
        </authorList>
    </citation>
    <scope>NUCLEOTIDE SEQUENCE</scope>
    <source>
        <strain evidence="3">PEST</strain>
    </source>
</reference>
<feature type="compositionally biased region" description="Polar residues" evidence="1">
    <location>
        <begin position="580"/>
        <end position="589"/>
    </location>
</feature>
<feature type="compositionally biased region" description="Polar residues" evidence="1">
    <location>
        <begin position="617"/>
        <end position="626"/>
    </location>
</feature>
<dbReference type="HOGENOM" id="CLU_421647_0_0_1"/>
<name>Q7QHB0_ANOGA</name>
<evidence type="ECO:0000313" key="3">
    <source>
        <dbReference type="EMBL" id="EAA05314.4"/>
    </source>
</evidence>
<dbReference type="OMA" id="PPIDECK"/>
<evidence type="ECO:0000256" key="1">
    <source>
        <dbReference type="SAM" id="MobiDB-lite"/>
    </source>
</evidence>
<dbReference type="PANTHER" id="PTHR21254">
    <property type="entry name" value="C2 DOMAIN-CONTAINING PROTEIN 3"/>
    <property type="match status" value="1"/>
</dbReference>
<dbReference type="SUPFAM" id="SSF49562">
    <property type="entry name" value="C2 domain (Calcium/lipid-binding domain, CaLB)"/>
    <property type="match status" value="2"/>
</dbReference>
<feature type="domain" description="C2" evidence="2">
    <location>
        <begin position="205"/>
        <end position="369"/>
    </location>
</feature>
<dbReference type="CDD" id="cd00030">
    <property type="entry name" value="C2"/>
    <property type="match status" value="1"/>
</dbReference>
<reference evidence="3" key="5">
    <citation type="submission" date="2011-05" db="EMBL/GenBank/DDBJ databases">
        <authorList>
            <consortium name="VectorBase"/>
        </authorList>
    </citation>
    <scope>NUCLEOTIDE SEQUENCE</scope>
    <source>
        <strain evidence="3">PEST</strain>
    </source>
</reference>
<dbReference type="InterPro" id="IPR035892">
    <property type="entry name" value="C2_domain_sf"/>
</dbReference>
<feature type="compositionally biased region" description="Basic and acidic residues" evidence="1">
    <location>
        <begin position="634"/>
        <end position="650"/>
    </location>
</feature>
<evidence type="ECO:0000259" key="2">
    <source>
        <dbReference type="PROSITE" id="PS50004"/>
    </source>
</evidence>
<protein>
    <submittedName>
        <fullName evidence="3">AGAP011109-PA</fullName>
    </submittedName>
</protein>
<feature type="compositionally biased region" description="Acidic residues" evidence="1">
    <location>
        <begin position="437"/>
        <end position="455"/>
    </location>
</feature>
<dbReference type="AlphaFoldDB" id="Q7QHB0"/>
<reference evidence="3" key="4">
    <citation type="journal article" date="2007" name="Genome Biol.">
        <title>Update of the Anopheles gambiae PEST genome assembly.</title>
        <authorList>
            <person name="Sharakhova M.V."/>
            <person name="Hammond M.P."/>
            <person name="Lobo N.F."/>
            <person name="Krzywinski J."/>
            <person name="Unger M.F."/>
            <person name="Hillenmeyer M.E."/>
            <person name="Bruggner R.V."/>
            <person name="Birney E."/>
            <person name="Collins F.H."/>
        </authorList>
    </citation>
    <scope>NUCLEOTIDE SEQUENCE</scope>
    <source>
        <strain evidence="3">PEST</strain>
    </source>
</reference>
<comment type="caution">
    <text evidence="3">The sequence shown here is derived from an EMBL/GenBank/DDBJ whole genome shotgun (WGS) entry which is preliminary data.</text>
</comment>
<dbReference type="EMBL" id="AAAB01008816">
    <property type="protein sequence ID" value="EAA05314.4"/>
    <property type="molecule type" value="Genomic_DNA"/>
</dbReference>
<sequence>METETSAPAERVKLLHGLLHLGQLRSVPTSDYFLVSHPFWTEDTTTLTSELCPEGGNFNYLRTFPVLADGAFIERVRNQHMVVELWQKPRGEPEKLLGLTRLPLHQFYIAFRDAQLSEHLSHAKLPVISIDGWSGIGSPLAGEPCGDIQAILAIGTEEQIEHFKAMRNLQHVSADLRKTADLLDNLQKALSQRPSAAALEGLASPSGETGAAPPIDECKVFRVAIEIEQAVNLPKLTISKKYAKRHKNRNVPVDTLELEPSAYATFEGYNLKPGMPNTVKSHEGIVYTTHVLERNCAPGWQKRFEVQLPVDLMMNDEKRFILKVWRKAALSDAPKCRLLPAPMEDAVIGFCAIDLSVLLSGMPYILGWYNIMDFSGRCNGQIKQMNFQIPLSIDVDCSGVGLDGAASNTSLSRALKRKFTELEEITERLKARLFDVTGDDEDDDDGDADADPDDEFERDLNTEAAEEEEEDDELWADQFGDMSNQKRNSQYPNGALTLTTNTSSYSMCATDRSVSERPERSLTGCSNRQLQLEELLQTHDIDTLINPAIMKNLLNPSNSDETPPLAVDDGGATDADMSDGNASSRSSLLPNDEAKQQQEANGAPPPTGDVKVRQIASALQRTTISDANCGGMNKCREAPEGEPMKKDVNN</sequence>
<dbReference type="PaxDb" id="7165-AGAP011109-PA"/>